<dbReference type="Pfam" id="PF00144">
    <property type="entry name" value="Beta-lactamase"/>
    <property type="match status" value="1"/>
</dbReference>
<evidence type="ECO:0000313" key="4">
    <source>
        <dbReference type="Proteomes" id="UP000650524"/>
    </source>
</evidence>
<dbReference type="InterPro" id="IPR001466">
    <property type="entry name" value="Beta-lactam-related"/>
</dbReference>
<dbReference type="SUPFAM" id="SSF56601">
    <property type="entry name" value="beta-lactamase/transpeptidase-like"/>
    <property type="match status" value="1"/>
</dbReference>
<dbReference type="AlphaFoldDB" id="A0A8J6MZT0"/>
<proteinExistence type="predicted"/>
<feature type="domain" description="Beta-lactamase-related" evidence="2">
    <location>
        <begin position="50"/>
        <end position="414"/>
    </location>
</feature>
<name>A0A8J6MZT0_9DELT</name>
<keyword evidence="1" id="KW-0732">Signal</keyword>
<protein>
    <submittedName>
        <fullName evidence="3">Beta-lactamase family protein</fullName>
    </submittedName>
</protein>
<dbReference type="PANTHER" id="PTHR43283:SF3">
    <property type="entry name" value="BETA-LACTAMASE FAMILY PROTEIN (AFU_ORTHOLOGUE AFUA_5G07500)"/>
    <property type="match status" value="1"/>
</dbReference>
<dbReference type="Gene3D" id="3.40.710.10">
    <property type="entry name" value="DD-peptidase/beta-lactamase superfamily"/>
    <property type="match status" value="1"/>
</dbReference>
<dbReference type="EMBL" id="JACNJD010000270">
    <property type="protein sequence ID" value="MBC8178292.1"/>
    <property type="molecule type" value="Genomic_DNA"/>
</dbReference>
<gene>
    <name evidence="3" type="ORF">H8E19_12880</name>
</gene>
<organism evidence="3 4">
    <name type="scientific">Candidatus Desulfacyla euxinica</name>
    <dbReference type="NCBI Taxonomy" id="2841693"/>
    <lineage>
        <taxon>Bacteria</taxon>
        <taxon>Deltaproteobacteria</taxon>
        <taxon>Candidatus Desulfacyla</taxon>
    </lineage>
</organism>
<evidence type="ECO:0000256" key="1">
    <source>
        <dbReference type="SAM" id="SignalP"/>
    </source>
</evidence>
<accession>A0A8J6MZT0</accession>
<dbReference type="InterPro" id="IPR050789">
    <property type="entry name" value="Diverse_Enzym_Activities"/>
</dbReference>
<feature type="signal peptide" evidence="1">
    <location>
        <begin position="1"/>
        <end position="23"/>
    </location>
</feature>
<sequence length="434" mass="48147">MKFSKRIMAVTVLFLLLAVTAFAQGLPQAKNPEEVGMSSERLARLTSGLQEAVDKGTIPGAVGIVLRKGKVAYFEAIGFQDRDKKTPMAKDSIFRIYSMSKVFTSLAIMMLMEEGKLLLTDPVSKFLPELKDMKVGIQRSNEYTGKEELLLVPANREMTIHDLLRHTSGLTYWVFGKPSLNKDQWKKNNPLDYKQTLAEMVTKISKVPLCYQPGTTWDYSQSTDVLGRIVEVISGVSFDAFIAERIAKPLKLTDSGFWVEGADRQTRIAEPQVNPATGKKPSALDVTKRPNWLSGGGGMVSTASDYARLCQLFLSGGILDGVRLLSPKTVELMTSNHLPATIKYAPKLQMQLGPSFPSPEVGNGFGLGFLVRVAPGMNPQPGSVGDYSWAGYLGTYFWVDPEEELVAVIMIQTRAQRVYYRTFMRDMVYQAIID</sequence>
<dbReference type="PANTHER" id="PTHR43283">
    <property type="entry name" value="BETA-LACTAMASE-RELATED"/>
    <property type="match status" value="1"/>
</dbReference>
<comment type="caution">
    <text evidence="3">The sequence shown here is derived from an EMBL/GenBank/DDBJ whole genome shotgun (WGS) entry which is preliminary data.</text>
</comment>
<feature type="chain" id="PRO_5035303473" evidence="1">
    <location>
        <begin position="24"/>
        <end position="434"/>
    </location>
</feature>
<evidence type="ECO:0000259" key="2">
    <source>
        <dbReference type="Pfam" id="PF00144"/>
    </source>
</evidence>
<evidence type="ECO:0000313" key="3">
    <source>
        <dbReference type="EMBL" id="MBC8178292.1"/>
    </source>
</evidence>
<reference evidence="3 4" key="1">
    <citation type="submission" date="2020-08" db="EMBL/GenBank/DDBJ databases">
        <title>Bridging the membrane lipid divide: bacteria of the FCB group superphylum have the potential to synthesize archaeal ether lipids.</title>
        <authorList>
            <person name="Villanueva L."/>
            <person name="Von Meijenfeldt F.A.B."/>
            <person name="Westbye A.B."/>
            <person name="Yadav S."/>
            <person name="Hopmans E.C."/>
            <person name="Dutilh B.E."/>
            <person name="Sinninghe Damste J.S."/>
        </authorList>
    </citation>
    <scope>NUCLEOTIDE SEQUENCE [LARGE SCALE GENOMIC DNA]</scope>
    <source>
        <strain evidence="3">NIOZ-UU27</strain>
    </source>
</reference>
<dbReference type="InterPro" id="IPR012338">
    <property type="entry name" value="Beta-lactam/transpept-like"/>
</dbReference>
<dbReference type="Proteomes" id="UP000650524">
    <property type="component" value="Unassembled WGS sequence"/>
</dbReference>